<dbReference type="SUPFAM" id="SSF53187">
    <property type="entry name" value="Zn-dependent exopeptidases"/>
    <property type="match status" value="1"/>
</dbReference>
<dbReference type="Pfam" id="PF07687">
    <property type="entry name" value="M20_dimer"/>
    <property type="match status" value="1"/>
</dbReference>
<feature type="binding site" evidence="3">
    <location>
        <position position="196"/>
    </location>
    <ligand>
        <name>Zn(2+)</name>
        <dbReference type="ChEBI" id="CHEBI:29105"/>
        <label>1</label>
    </ligand>
</feature>
<dbReference type="EMBL" id="QRHO01000002">
    <property type="protein sequence ID" value="RHF85373.1"/>
    <property type="molecule type" value="Genomic_DNA"/>
</dbReference>
<dbReference type="Pfam" id="PF01546">
    <property type="entry name" value="Peptidase_M20"/>
    <property type="match status" value="1"/>
</dbReference>
<protein>
    <submittedName>
        <fullName evidence="5">Zn-dependent hydrolase</fullName>
    </submittedName>
</protein>
<feature type="binding site" evidence="3">
    <location>
        <position position="388"/>
    </location>
    <ligand>
        <name>Zn(2+)</name>
        <dbReference type="ChEBI" id="CHEBI:29105"/>
        <label>2</label>
    </ligand>
</feature>
<evidence type="ECO:0000256" key="2">
    <source>
        <dbReference type="ARBA" id="ARBA00022801"/>
    </source>
</evidence>
<gene>
    <name evidence="5" type="ORF">DW656_03135</name>
</gene>
<sequence length="415" mass="45935">MDMQIKQERLKERIERINEMSRDETGGYTRLAFGEKETKARMMAKEMMLEAGLEVEIDAAGNLMGRLYPDNWNEKELHGVIATGSHIDTVRNGGKFDGLLGSIAGIEVAQCLKENHVKLKSPFEVILFTDEEGARFNAGMVGSKVIAGLGMERPLSEYTDNEGISEEAAMQKCGYHPEKLEEAAHADKYEKFVELHIEQGIVLEQESRQIGIVTGIKGPYWIEGSFEGEANHAGGTPMNMRKDAMTAAANYIAEVEKIASRLGDMFVATVGTLKVHPGGINTIPGRVDYTIDIRDTDMERRAQGIREIKEAAVKISDRFHVESTQKCLKDAKAEMMNEAIVDTIEDVCKKRGYTYMRMPSGPFHDTLSMAHICDVGMIFVPSIGGVSHSPYEDTAWDDIFAGAQVLADTMENLVG</sequence>
<reference evidence="5 6" key="1">
    <citation type="submission" date="2018-08" db="EMBL/GenBank/DDBJ databases">
        <title>A genome reference for cultivated species of the human gut microbiota.</title>
        <authorList>
            <person name="Zou Y."/>
            <person name="Xue W."/>
            <person name="Luo G."/>
        </authorList>
    </citation>
    <scope>NUCLEOTIDE SEQUENCE [LARGE SCALE GENOMIC DNA]</scope>
    <source>
        <strain evidence="5 6">AM23-3</strain>
    </source>
</reference>
<dbReference type="PANTHER" id="PTHR32494:SF5">
    <property type="entry name" value="ALLANTOATE AMIDOHYDROLASE"/>
    <property type="match status" value="1"/>
</dbReference>
<dbReference type="Proteomes" id="UP000284579">
    <property type="component" value="Unassembled WGS sequence"/>
</dbReference>
<feature type="binding site" evidence="3">
    <location>
        <position position="97"/>
    </location>
    <ligand>
        <name>Zn(2+)</name>
        <dbReference type="ChEBI" id="CHEBI:29105"/>
        <label>2</label>
    </ligand>
</feature>
<dbReference type="GO" id="GO:0016813">
    <property type="term" value="F:hydrolase activity, acting on carbon-nitrogen (but not peptide) bonds, in linear amidines"/>
    <property type="evidence" value="ECO:0007669"/>
    <property type="project" value="InterPro"/>
</dbReference>
<dbReference type="Gene3D" id="3.40.630.10">
    <property type="entry name" value="Zn peptidases"/>
    <property type="match status" value="1"/>
</dbReference>
<dbReference type="PIRSF" id="PIRSF001235">
    <property type="entry name" value="Amidase_carbamoylase"/>
    <property type="match status" value="1"/>
</dbReference>
<keyword evidence="2 5" id="KW-0378">Hydrolase</keyword>
<feature type="binding site" evidence="3">
    <location>
        <position position="132"/>
    </location>
    <ligand>
        <name>Zn(2+)</name>
        <dbReference type="ChEBI" id="CHEBI:29105"/>
        <label>2</label>
    </ligand>
</feature>
<comment type="cofactor">
    <cofactor evidence="3">
        <name>Zn(2+)</name>
        <dbReference type="ChEBI" id="CHEBI:29105"/>
    </cofactor>
    <text evidence="3">Binds 2 Zn(2+) ions per subunit.</text>
</comment>
<dbReference type="InterPro" id="IPR010158">
    <property type="entry name" value="Amidase_Cbmase"/>
</dbReference>
<keyword evidence="3" id="KW-0862">Zinc</keyword>
<accession>A0A3R6HUP5</accession>
<name>A0A3R6HUP5_9FIRM</name>
<feature type="binding site" evidence="3">
    <location>
        <position position="86"/>
    </location>
    <ligand>
        <name>Zn(2+)</name>
        <dbReference type="ChEBI" id="CHEBI:29105"/>
        <label>1</label>
    </ligand>
</feature>
<comment type="caution">
    <text evidence="5">The sequence shown here is derived from an EMBL/GenBank/DDBJ whole genome shotgun (WGS) entry which is preliminary data.</text>
</comment>
<evidence type="ECO:0000259" key="4">
    <source>
        <dbReference type="Pfam" id="PF07687"/>
    </source>
</evidence>
<evidence type="ECO:0000313" key="6">
    <source>
        <dbReference type="Proteomes" id="UP000284579"/>
    </source>
</evidence>
<dbReference type="GO" id="GO:0046872">
    <property type="term" value="F:metal ion binding"/>
    <property type="evidence" value="ECO:0007669"/>
    <property type="project" value="UniProtKB-KW"/>
</dbReference>
<feature type="binding site" evidence="3">
    <location>
        <position position="97"/>
    </location>
    <ligand>
        <name>Zn(2+)</name>
        <dbReference type="ChEBI" id="CHEBI:29105"/>
        <label>1</label>
    </ligand>
</feature>
<dbReference type="NCBIfam" id="NF006771">
    <property type="entry name" value="PRK09290.1-5"/>
    <property type="match status" value="1"/>
</dbReference>
<dbReference type="SUPFAM" id="SSF55031">
    <property type="entry name" value="Bacterial exopeptidase dimerisation domain"/>
    <property type="match status" value="1"/>
</dbReference>
<proteinExistence type="inferred from homology"/>
<evidence type="ECO:0000256" key="1">
    <source>
        <dbReference type="ARBA" id="ARBA00006153"/>
    </source>
</evidence>
<dbReference type="CDD" id="cd03884">
    <property type="entry name" value="M20_bAS"/>
    <property type="match status" value="1"/>
</dbReference>
<dbReference type="InterPro" id="IPR002933">
    <property type="entry name" value="Peptidase_M20"/>
</dbReference>
<dbReference type="InterPro" id="IPR011650">
    <property type="entry name" value="Peptidase_M20_dimer"/>
</dbReference>
<evidence type="ECO:0000313" key="5">
    <source>
        <dbReference type="EMBL" id="RHF85373.1"/>
    </source>
</evidence>
<dbReference type="NCBIfam" id="TIGR01879">
    <property type="entry name" value="hydantase"/>
    <property type="match status" value="1"/>
</dbReference>
<dbReference type="Gene3D" id="3.30.70.360">
    <property type="match status" value="1"/>
</dbReference>
<dbReference type="AlphaFoldDB" id="A0A3R6HUP5"/>
<dbReference type="PANTHER" id="PTHR32494">
    <property type="entry name" value="ALLANTOATE DEIMINASE-RELATED"/>
    <property type="match status" value="1"/>
</dbReference>
<comment type="similarity">
    <text evidence="1">Belongs to the peptidase M20 family.</text>
</comment>
<evidence type="ECO:0000256" key="3">
    <source>
        <dbReference type="PIRSR" id="PIRSR001235-1"/>
    </source>
</evidence>
<dbReference type="InterPro" id="IPR036264">
    <property type="entry name" value="Bact_exopeptidase_dim_dom"/>
</dbReference>
<keyword evidence="3" id="KW-0479">Metal-binding</keyword>
<organism evidence="5 6">
    <name type="scientific">Coprococcus comes</name>
    <dbReference type="NCBI Taxonomy" id="410072"/>
    <lineage>
        <taxon>Bacteria</taxon>
        <taxon>Bacillati</taxon>
        <taxon>Bacillota</taxon>
        <taxon>Clostridia</taxon>
        <taxon>Lachnospirales</taxon>
        <taxon>Lachnospiraceae</taxon>
        <taxon>Coprococcus</taxon>
    </lineage>
</organism>
<feature type="domain" description="Peptidase M20 dimerisation" evidence="4">
    <location>
        <begin position="215"/>
        <end position="314"/>
    </location>
</feature>